<keyword evidence="4" id="KW-0004">4Fe-4S</keyword>
<dbReference type="Gene3D" id="3.10.20.740">
    <property type="match status" value="1"/>
</dbReference>
<feature type="domain" description="4Fe-4S ferredoxin-type" evidence="14">
    <location>
        <begin position="116"/>
        <end position="135"/>
    </location>
</feature>
<dbReference type="PROSITE" id="PS51085">
    <property type="entry name" value="2FE2S_FER_2"/>
    <property type="match status" value="1"/>
</dbReference>
<dbReference type="GO" id="GO:0051537">
    <property type="term" value="F:2 iron, 2 sulfur cluster binding"/>
    <property type="evidence" value="ECO:0007669"/>
    <property type="project" value="UniProtKB-KW"/>
</dbReference>
<reference evidence="15 16" key="1">
    <citation type="journal article" date="2015" name="Sci. Rep.">
        <title>A comparative genomics and reductive dehalogenase gene transcription study of two chloroethene-respiring bacteria, Dehalococcoides mccartyi strains MB and 11a.</title>
        <authorList>
            <person name="Low A."/>
            <person name="Shen Z."/>
            <person name="Cheng D."/>
            <person name="Rogers M.J."/>
            <person name="Lee P.K."/>
            <person name="He J."/>
        </authorList>
    </citation>
    <scope>NUCLEOTIDE SEQUENCE [LARGE SCALE GENOMIC DNA]</scope>
    <source>
        <strain evidence="15 16">MB</strain>
    </source>
</reference>
<evidence type="ECO:0000256" key="12">
    <source>
        <dbReference type="ARBA" id="ARBA00034078"/>
    </source>
</evidence>
<dbReference type="PANTHER" id="PTHR24960:SF84">
    <property type="entry name" value="HYDROGENASE SUBUNIT"/>
    <property type="match status" value="1"/>
</dbReference>
<keyword evidence="6" id="KW-0479">Metal-binding</keyword>
<dbReference type="CDD" id="cd00207">
    <property type="entry name" value="fer2"/>
    <property type="match status" value="1"/>
</dbReference>
<comment type="caution">
    <text evidence="15">The sequence shown here is derived from an EMBL/GenBank/DDBJ whole genome shotgun (WGS) entry which is preliminary data.</text>
</comment>
<dbReference type="PATRIC" id="fig|61435.5.peg.736"/>
<dbReference type="InterPro" id="IPR017896">
    <property type="entry name" value="4Fe4S_Fe-S-bd"/>
</dbReference>
<evidence type="ECO:0000313" key="16">
    <source>
        <dbReference type="Proteomes" id="UP000053577"/>
    </source>
</evidence>
<dbReference type="SUPFAM" id="SSF54292">
    <property type="entry name" value="2Fe-2S ferredoxin-like"/>
    <property type="match status" value="1"/>
</dbReference>
<comment type="cofactor">
    <cofactor evidence="1">
        <name>[4Fe-4S] cluster</name>
        <dbReference type="ChEBI" id="CHEBI:49883"/>
    </cofactor>
</comment>
<dbReference type="InterPro" id="IPR050157">
    <property type="entry name" value="PSI_iron-sulfur_center"/>
</dbReference>
<dbReference type="Proteomes" id="UP000053577">
    <property type="component" value="Unassembled WGS sequence"/>
</dbReference>
<evidence type="ECO:0000256" key="10">
    <source>
        <dbReference type="ARBA" id="ARBA00023027"/>
    </source>
</evidence>
<protein>
    <submittedName>
        <fullName evidence="15">(2Fe-2S)-binding protein</fullName>
    </submittedName>
</protein>
<dbReference type="GO" id="GO:0046872">
    <property type="term" value="F:metal ion binding"/>
    <property type="evidence" value="ECO:0007669"/>
    <property type="project" value="UniProtKB-KW"/>
</dbReference>
<dbReference type="GO" id="GO:0051539">
    <property type="term" value="F:4 iron, 4 sulfur cluster binding"/>
    <property type="evidence" value="ECO:0007669"/>
    <property type="project" value="UniProtKB-KW"/>
</dbReference>
<proteinExistence type="inferred from homology"/>
<dbReference type="RefSeq" id="WP_010936592.1">
    <property type="nucleotide sequence ID" value="NZ_JGYD01000026.1"/>
</dbReference>
<dbReference type="AlphaFoldDB" id="A0A0V8LXR5"/>
<evidence type="ECO:0000259" key="14">
    <source>
        <dbReference type="PROSITE" id="PS51379"/>
    </source>
</evidence>
<dbReference type="SUPFAM" id="SSF54862">
    <property type="entry name" value="4Fe-4S ferredoxins"/>
    <property type="match status" value="1"/>
</dbReference>
<evidence type="ECO:0000256" key="11">
    <source>
        <dbReference type="ARBA" id="ARBA00023136"/>
    </source>
</evidence>
<feature type="domain" description="2Fe-2S ferredoxin-type" evidence="13">
    <location>
        <begin position="2"/>
        <end position="82"/>
    </location>
</feature>
<evidence type="ECO:0000313" key="15">
    <source>
        <dbReference type="EMBL" id="KSV16342.1"/>
    </source>
</evidence>
<dbReference type="Gene3D" id="3.30.70.20">
    <property type="match status" value="1"/>
</dbReference>
<comment type="cofactor">
    <cofactor evidence="12">
        <name>[2Fe-2S] cluster</name>
        <dbReference type="ChEBI" id="CHEBI:190135"/>
    </cofactor>
</comment>
<evidence type="ECO:0000259" key="13">
    <source>
        <dbReference type="PROSITE" id="PS51085"/>
    </source>
</evidence>
<keyword evidence="8" id="KW-0408">Iron</keyword>
<dbReference type="Pfam" id="PF13510">
    <property type="entry name" value="Fer2_4"/>
    <property type="match status" value="1"/>
</dbReference>
<dbReference type="PANTHER" id="PTHR24960">
    <property type="entry name" value="PHOTOSYSTEM I IRON-SULFUR CENTER-RELATED"/>
    <property type="match status" value="1"/>
</dbReference>
<evidence type="ECO:0000256" key="9">
    <source>
        <dbReference type="ARBA" id="ARBA00023014"/>
    </source>
</evidence>
<keyword evidence="7" id="KW-1278">Translocase</keyword>
<evidence type="ECO:0000256" key="3">
    <source>
        <dbReference type="ARBA" id="ARBA00005404"/>
    </source>
</evidence>
<keyword evidence="11" id="KW-0472">Membrane</keyword>
<evidence type="ECO:0000256" key="4">
    <source>
        <dbReference type="ARBA" id="ARBA00022485"/>
    </source>
</evidence>
<evidence type="ECO:0000256" key="8">
    <source>
        <dbReference type="ARBA" id="ARBA00023004"/>
    </source>
</evidence>
<dbReference type="InterPro" id="IPR001041">
    <property type="entry name" value="2Fe-2S_ferredoxin-type"/>
</dbReference>
<comment type="similarity">
    <text evidence="3">Belongs to the complex I 75 kDa subunit family.</text>
</comment>
<dbReference type="InterPro" id="IPR036010">
    <property type="entry name" value="2Fe-2S_ferredoxin-like_sf"/>
</dbReference>
<accession>A0A0V8LXR5</accession>
<evidence type="ECO:0000256" key="6">
    <source>
        <dbReference type="ARBA" id="ARBA00022723"/>
    </source>
</evidence>
<gene>
    <name evidence="15" type="ORF">DA01_03670</name>
</gene>
<sequence>MEEIKLTIDGREVTAQSGQTVFQAAAAAGIHIPALCFHEQLEPYGGCRVCSVEVVTGSRSKVVASCVYPASNGLVVNTNTEKIRHIRKVLIELLLTKAPASKPIRDLAEEYGADAARFSHDASFCVLCGLCVRYCTEVKKANALCFISRGTQREVTFVPEIASRECEKCQQCFDICPTNFIRANFEMAKALTFGTEE</sequence>
<keyword evidence="10" id="KW-0520">NAD</keyword>
<evidence type="ECO:0000256" key="7">
    <source>
        <dbReference type="ARBA" id="ARBA00022967"/>
    </source>
</evidence>
<evidence type="ECO:0000256" key="2">
    <source>
        <dbReference type="ARBA" id="ARBA00004370"/>
    </source>
</evidence>
<keyword evidence="5" id="KW-0001">2Fe-2S</keyword>
<dbReference type="FunFam" id="3.10.20.740:FF:000004">
    <property type="entry name" value="NADH-quinone oxidoreductase"/>
    <property type="match status" value="1"/>
</dbReference>
<keyword evidence="9" id="KW-0411">Iron-sulfur</keyword>
<dbReference type="PROSITE" id="PS51379">
    <property type="entry name" value="4FE4S_FER_2"/>
    <property type="match status" value="2"/>
</dbReference>
<dbReference type="PROSITE" id="PS00198">
    <property type="entry name" value="4FE4S_FER_1"/>
    <property type="match status" value="1"/>
</dbReference>
<dbReference type="OrthoDB" id="9805142at2"/>
<evidence type="ECO:0000256" key="1">
    <source>
        <dbReference type="ARBA" id="ARBA00001966"/>
    </source>
</evidence>
<dbReference type="eggNOG" id="COG1034">
    <property type="taxonomic scope" value="Bacteria"/>
</dbReference>
<comment type="subcellular location">
    <subcellularLocation>
        <location evidence="2">Membrane</location>
    </subcellularLocation>
</comment>
<organism evidence="15 16">
    <name type="scientific">Dehalococcoides mccartyi</name>
    <dbReference type="NCBI Taxonomy" id="61435"/>
    <lineage>
        <taxon>Bacteria</taxon>
        <taxon>Bacillati</taxon>
        <taxon>Chloroflexota</taxon>
        <taxon>Dehalococcoidia</taxon>
        <taxon>Dehalococcoidales</taxon>
        <taxon>Dehalococcoidaceae</taxon>
        <taxon>Dehalococcoides</taxon>
    </lineage>
</organism>
<dbReference type="InterPro" id="IPR017900">
    <property type="entry name" value="4Fe4S_Fe_S_CS"/>
</dbReference>
<dbReference type="GO" id="GO:0016020">
    <property type="term" value="C:membrane"/>
    <property type="evidence" value="ECO:0007669"/>
    <property type="project" value="UniProtKB-SubCell"/>
</dbReference>
<feature type="domain" description="4Fe-4S ferredoxin-type" evidence="14">
    <location>
        <begin position="157"/>
        <end position="186"/>
    </location>
</feature>
<evidence type="ECO:0000256" key="5">
    <source>
        <dbReference type="ARBA" id="ARBA00022714"/>
    </source>
</evidence>
<dbReference type="GeneID" id="3229823"/>
<name>A0A0V8LXR5_9CHLR</name>
<dbReference type="EMBL" id="JGYD01000026">
    <property type="protein sequence ID" value="KSV16342.1"/>
    <property type="molecule type" value="Genomic_DNA"/>
</dbReference>